<dbReference type="Proteomes" id="UP000575898">
    <property type="component" value="Unassembled WGS sequence"/>
</dbReference>
<reference evidence="1 2" key="1">
    <citation type="submission" date="2020-08" db="EMBL/GenBank/DDBJ databases">
        <title>Genomic Encyclopedia of Type Strains, Phase IV (KMG-IV): sequencing the most valuable type-strain genomes for metagenomic binning, comparative biology and taxonomic classification.</title>
        <authorList>
            <person name="Goeker M."/>
        </authorList>
    </citation>
    <scope>NUCLEOTIDE SEQUENCE [LARGE SCALE GENOMIC DNA]</scope>
    <source>
        <strain evidence="1 2">DSM 27165</strain>
    </source>
</reference>
<accession>A0A840MSC1</accession>
<protein>
    <submittedName>
        <fullName evidence="1">Uncharacterized protein YndB with AHSA1/START domain</fullName>
    </submittedName>
</protein>
<dbReference type="RefSeq" id="WP_184040917.1">
    <property type="nucleotide sequence ID" value="NZ_JACHHY010000019.1"/>
</dbReference>
<comment type="caution">
    <text evidence="1">The sequence shown here is derived from an EMBL/GenBank/DDBJ whole genome shotgun (WGS) entry which is preliminary data.</text>
</comment>
<dbReference type="InterPro" id="IPR019587">
    <property type="entry name" value="Polyketide_cyclase/dehydratase"/>
</dbReference>
<dbReference type="CDD" id="cd07818">
    <property type="entry name" value="SRPBCC_1"/>
    <property type="match status" value="1"/>
</dbReference>
<dbReference type="EMBL" id="JACHHY010000019">
    <property type="protein sequence ID" value="MBB5019672.1"/>
    <property type="molecule type" value="Genomic_DNA"/>
</dbReference>
<evidence type="ECO:0000313" key="2">
    <source>
        <dbReference type="Proteomes" id="UP000575898"/>
    </source>
</evidence>
<dbReference type="SUPFAM" id="SSF55961">
    <property type="entry name" value="Bet v1-like"/>
    <property type="match status" value="1"/>
</dbReference>
<organism evidence="1 2">
    <name type="scientific">Chitinivorax tropicus</name>
    <dbReference type="NCBI Taxonomy" id="714531"/>
    <lineage>
        <taxon>Bacteria</taxon>
        <taxon>Pseudomonadati</taxon>
        <taxon>Pseudomonadota</taxon>
        <taxon>Betaproteobacteria</taxon>
        <taxon>Chitinivorax</taxon>
    </lineage>
</organism>
<keyword evidence="2" id="KW-1185">Reference proteome</keyword>
<dbReference type="Gene3D" id="3.30.530.20">
    <property type="match status" value="1"/>
</dbReference>
<proteinExistence type="predicted"/>
<dbReference type="InterPro" id="IPR023393">
    <property type="entry name" value="START-like_dom_sf"/>
</dbReference>
<gene>
    <name evidence="1" type="ORF">HNQ59_002980</name>
</gene>
<evidence type="ECO:0000313" key="1">
    <source>
        <dbReference type="EMBL" id="MBB5019672.1"/>
    </source>
</evidence>
<sequence length="177" mass="19612">MALLKKMLLILIGLIVLILLGGLLIPSQYHVKRSVEIHASAERIFPLVNAPKEWKRWTIWNQRDPAMSIRYTGPEQGAGASWSWVSRTEGNGQMTFTASEPPKKLTYSLSFPDFGSSSTGTLTLTPNGDTTTVTWTNDGDIGNNPLMRYFALAMDKLVGPDFEQGLQNLKKLSESNP</sequence>
<name>A0A840MSC1_9PROT</name>
<dbReference type="Pfam" id="PF10604">
    <property type="entry name" value="Polyketide_cyc2"/>
    <property type="match status" value="1"/>
</dbReference>
<dbReference type="AlphaFoldDB" id="A0A840MSC1"/>